<dbReference type="InterPro" id="IPR045188">
    <property type="entry name" value="Boi1/Boi2-like"/>
</dbReference>
<reference evidence="4" key="1">
    <citation type="submission" date="2025-08" db="UniProtKB">
        <authorList>
            <consortium name="RefSeq"/>
        </authorList>
    </citation>
    <scope>IDENTIFICATION</scope>
</reference>
<dbReference type="GO" id="GO:0007032">
    <property type="term" value="P:endosome organization"/>
    <property type="evidence" value="ECO:0007669"/>
    <property type="project" value="UniProtKB-UniRule"/>
</dbReference>
<dbReference type="GO" id="GO:0055037">
    <property type="term" value="C:recycling endosome"/>
    <property type="evidence" value="ECO:0007669"/>
    <property type="project" value="UniProtKB-SubCell"/>
</dbReference>
<dbReference type="GO" id="GO:0030136">
    <property type="term" value="C:clathrin-coated vesicle"/>
    <property type="evidence" value="ECO:0007669"/>
    <property type="project" value="UniProtKB-SubCell"/>
</dbReference>
<dbReference type="KEGG" id="nss:113421739"/>
<dbReference type="InterPro" id="IPR001849">
    <property type="entry name" value="PH_domain"/>
</dbReference>
<sequence>MIKVISCSYLCHSGPRDQNTFNATWIEDIGKLSYLKNPRVNLAPKVKSTRILPFSPNPSNRKQFQSQSTIKLHISSILTSSHLDQLPDRQGVLYKKNNHTTTYQRCWCELRGNLLLCWEQPGDRAPCHLIVLEGCTVELQESTSEPHTFKICYRNVLPDQSYKMAAEDQETMEDWMRALSRAGFEYLRALATKLEGQFHRLKSQQYSEEEASCKATDLPLQPPKPVAQRRFPHMDFACLHPEFGKDVKRAREQWQEGKGKHVPEWETFGCDQLIQLQWSQYQLKR</sequence>
<dbReference type="GO" id="GO:0001881">
    <property type="term" value="P:receptor recycling"/>
    <property type="evidence" value="ECO:0007669"/>
    <property type="project" value="UniProtKB-UniRule"/>
</dbReference>
<dbReference type="InterPro" id="IPR011993">
    <property type="entry name" value="PH-like_dom_sf"/>
</dbReference>
<keyword evidence="1" id="KW-0968">Cytoplasmic vesicle</keyword>
<evidence type="ECO:0000313" key="3">
    <source>
        <dbReference type="Proteomes" id="UP000504612"/>
    </source>
</evidence>
<dbReference type="GeneID" id="113421739"/>
<dbReference type="GO" id="GO:0005769">
    <property type="term" value="C:early endosome"/>
    <property type="evidence" value="ECO:0007669"/>
    <property type="project" value="UniProtKB-SubCell"/>
</dbReference>
<dbReference type="PROSITE" id="PS50003">
    <property type="entry name" value="PH_DOMAIN"/>
    <property type="match status" value="1"/>
</dbReference>
<comment type="similarity">
    <text evidence="1">Belongs to the sesquipedalian family.</text>
</comment>
<dbReference type="PANTHER" id="PTHR22902">
    <property type="entry name" value="SESQUIPEDALIAN"/>
    <property type="match status" value="1"/>
</dbReference>
<feature type="domain" description="PH" evidence="2">
    <location>
        <begin position="86"/>
        <end position="184"/>
    </location>
</feature>
<dbReference type="GO" id="GO:0005829">
    <property type="term" value="C:cytosol"/>
    <property type="evidence" value="ECO:0007669"/>
    <property type="project" value="GOC"/>
</dbReference>
<evidence type="ECO:0000259" key="2">
    <source>
        <dbReference type="PROSITE" id="PS50003"/>
    </source>
</evidence>
<dbReference type="Pfam" id="PF00169">
    <property type="entry name" value="PH"/>
    <property type="match status" value="1"/>
</dbReference>
<keyword evidence="3" id="KW-1185">Reference proteome</keyword>
<organism evidence="3 4">
    <name type="scientific">Notechis scutatus</name>
    <name type="common">mainland tiger snake</name>
    <dbReference type="NCBI Taxonomy" id="8663"/>
    <lineage>
        <taxon>Eukaryota</taxon>
        <taxon>Metazoa</taxon>
        <taxon>Chordata</taxon>
        <taxon>Craniata</taxon>
        <taxon>Vertebrata</taxon>
        <taxon>Euteleostomi</taxon>
        <taxon>Lepidosauria</taxon>
        <taxon>Squamata</taxon>
        <taxon>Bifurcata</taxon>
        <taxon>Unidentata</taxon>
        <taxon>Episquamata</taxon>
        <taxon>Toxicofera</taxon>
        <taxon>Serpentes</taxon>
        <taxon>Colubroidea</taxon>
        <taxon>Elapidae</taxon>
        <taxon>Hydrophiinae</taxon>
        <taxon>Notechis</taxon>
    </lineage>
</organism>
<protein>
    <recommendedName>
        <fullName evidence="1">Sesquipedalian</fullName>
        <shortName evidence="1">Ses</shortName>
    </recommendedName>
    <alternativeName>
        <fullName evidence="1">PH domain-containing endocytic trafficking adaptor</fullName>
    </alternativeName>
</protein>
<dbReference type="PANTHER" id="PTHR22902:SF53">
    <property type="entry name" value="INOSITOL PHOSPHATASE INTERACTING PROTEIN, ISOFORM A"/>
    <property type="match status" value="1"/>
</dbReference>
<dbReference type="Proteomes" id="UP000504612">
    <property type="component" value="Unplaced"/>
</dbReference>
<keyword evidence="1" id="KW-0333">Golgi apparatus</keyword>
<evidence type="ECO:0000313" key="4">
    <source>
        <dbReference type="RefSeq" id="XP_026538091.1"/>
    </source>
</evidence>
<dbReference type="SMART" id="SM00233">
    <property type="entry name" value="PH"/>
    <property type="match status" value="1"/>
</dbReference>
<gene>
    <name evidence="4" type="primary">LOC113421739</name>
</gene>
<dbReference type="AlphaFoldDB" id="A0A6J1V488"/>
<name>A0A6J1V488_9SAUR</name>
<dbReference type="RefSeq" id="XP_026538091.1">
    <property type="nucleotide sequence ID" value="XM_026682306.1"/>
</dbReference>
<evidence type="ECO:0000256" key="1">
    <source>
        <dbReference type="RuleBase" id="RU369082"/>
    </source>
</evidence>
<comment type="function">
    <text evidence="1">Plays a role in endocytic trafficking. Required for receptor recycling from endosomes, both to the trans-Golgi network and the plasma membrane.</text>
</comment>
<dbReference type="GO" id="GO:0005802">
    <property type="term" value="C:trans-Golgi network"/>
    <property type="evidence" value="ECO:0007669"/>
    <property type="project" value="UniProtKB-UniRule"/>
</dbReference>
<proteinExistence type="inferred from homology"/>
<dbReference type="GO" id="GO:0042147">
    <property type="term" value="P:retrograde transport, endosome to Golgi"/>
    <property type="evidence" value="ECO:0007669"/>
    <property type="project" value="UniProtKB-UniRule"/>
</dbReference>
<keyword evidence="1" id="KW-0597">Phosphoprotein</keyword>
<keyword evidence="1" id="KW-0967">Endosome</keyword>
<comment type="subcellular location">
    <subcellularLocation>
        <location evidence="1">Early endosome</location>
    </subcellularLocation>
    <subcellularLocation>
        <location evidence="1">Recycling endosome</location>
    </subcellularLocation>
    <subcellularLocation>
        <location evidence="1">Golgi apparatus</location>
        <location evidence="1">trans-Golgi network</location>
    </subcellularLocation>
    <subcellularLocation>
        <location evidence="1">Cytoplasmic vesicle</location>
        <location evidence="1">Clathrin-coated vesicle</location>
    </subcellularLocation>
</comment>
<dbReference type="Gene3D" id="2.30.29.30">
    <property type="entry name" value="Pleckstrin-homology domain (PH domain)/Phosphotyrosine-binding domain (PTB)"/>
    <property type="match status" value="1"/>
</dbReference>
<accession>A0A6J1V488</accession>
<dbReference type="SUPFAM" id="SSF50729">
    <property type="entry name" value="PH domain-like"/>
    <property type="match status" value="1"/>
</dbReference>